<evidence type="ECO:0000313" key="10">
    <source>
        <dbReference type="EMBL" id="CEK92919.1"/>
    </source>
</evidence>
<dbReference type="EMBL" id="HACG01046054">
    <property type="protein sequence ID" value="CEK92919.1"/>
    <property type="molecule type" value="Transcribed_RNA"/>
</dbReference>
<name>A0A0B7BHV5_9EUPU</name>
<comment type="similarity">
    <text evidence="2 8">Belongs to the cytochrome P450 family.</text>
</comment>
<dbReference type="AlphaFoldDB" id="A0A0B7BHV5"/>
<keyword evidence="5 7" id="KW-0408">Iron</keyword>
<keyword evidence="7 8" id="KW-0349">Heme</keyword>
<evidence type="ECO:0000256" key="2">
    <source>
        <dbReference type="ARBA" id="ARBA00010617"/>
    </source>
</evidence>
<dbReference type="InterPro" id="IPR036396">
    <property type="entry name" value="Cyt_P450_sf"/>
</dbReference>
<evidence type="ECO:0000256" key="5">
    <source>
        <dbReference type="ARBA" id="ARBA00023004"/>
    </source>
</evidence>
<evidence type="ECO:0008006" key="12">
    <source>
        <dbReference type="Google" id="ProtNLM"/>
    </source>
</evidence>
<dbReference type="GO" id="GO:0006805">
    <property type="term" value="P:xenobiotic metabolic process"/>
    <property type="evidence" value="ECO:0007669"/>
    <property type="project" value="TreeGrafter"/>
</dbReference>
<reference evidence="10" key="1">
    <citation type="submission" date="2014-12" db="EMBL/GenBank/DDBJ databases">
        <title>Insight into the proteome of Arion vulgaris.</title>
        <authorList>
            <person name="Aradska J."/>
            <person name="Bulat T."/>
            <person name="Smidak R."/>
            <person name="Sarate P."/>
            <person name="Gangsoo J."/>
            <person name="Sialana F."/>
            <person name="Bilban M."/>
            <person name="Lubec G."/>
        </authorList>
    </citation>
    <scope>NUCLEOTIDE SEQUENCE</scope>
    <source>
        <tissue evidence="10">Skin</tissue>
    </source>
</reference>
<evidence type="ECO:0000313" key="11">
    <source>
        <dbReference type="EMBL" id="CEK92921.1"/>
    </source>
</evidence>
<keyword evidence="9" id="KW-0812">Transmembrane</keyword>
<dbReference type="PANTHER" id="PTHR24300:SF403">
    <property type="entry name" value="CYTOCHROME P450 306A1"/>
    <property type="match status" value="1"/>
</dbReference>
<dbReference type="GO" id="GO:0005506">
    <property type="term" value="F:iron ion binding"/>
    <property type="evidence" value="ECO:0007669"/>
    <property type="project" value="InterPro"/>
</dbReference>
<dbReference type="Gene3D" id="1.10.630.10">
    <property type="entry name" value="Cytochrome P450"/>
    <property type="match status" value="1"/>
</dbReference>
<evidence type="ECO:0000256" key="3">
    <source>
        <dbReference type="ARBA" id="ARBA00022723"/>
    </source>
</evidence>
<dbReference type="GO" id="GO:0006082">
    <property type="term" value="P:organic acid metabolic process"/>
    <property type="evidence" value="ECO:0007669"/>
    <property type="project" value="TreeGrafter"/>
</dbReference>
<dbReference type="PRINTS" id="PR00385">
    <property type="entry name" value="P450"/>
</dbReference>
<evidence type="ECO:0000256" key="6">
    <source>
        <dbReference type="ARBA" id="ARBA00023033"/>
    </source>
</evidence>
<dbReference type="InterPro" id="IPR002401">
    <property type="entry name" value="Cyt_P450_E_grp-I"/>
</dbReference>
<keyword evidence="3 7" id="KW-0479">Metal-binding</keyword>
<dbReference type="InterPro" id="IPR001128">
    <property type="entry name" value="Cyt_P450"/>
</dbReference>
<dbReference type="GO" id="GO:0005737">
    <property type="term" value="C:cytoplasm"/>
    <property type="evidence" value="ECO:0007669"/>
    <property type="project" value="TreeGrafter"/>
</dbReference>
<keyword evidence="9" id="KW-1133">Transmembrane helix</keyword>
<dbReference type="SUPFAM" id="SSF48264">
    <property type="entry name" value="Cytochrome P450"/>
    <property type="match status" value="1"/>
</dbReference>
<dbReference type="InterPro" id="IPR017972">
    <property type="entry name" value="Cyt_P450_CS"/>
</dbReference>
<gene>
    <name evidence="10" type="primary">ORF190941</name>
    <name evidence="11" type="synonym">ORF190951</name>
</gene>
<dbReference type="GO" id="GO:0008395">
    <property type="term" value="F:steroid hydroxylase activity"/>
    <property type="evidence" value="ECO:0007669"/>
    <property type="project" value="TreeGrafter"/>
</dbReference>
<evidence type="ECO:0000256" key="9">
    <source>
        <dbReference type="SAM" id="Phobius"/>
    </source>
</evidence>
<sequence length="505" mass="57671">MTPFDINSSWILLVVVGLTFYWLWTKTRRSYPSDNIPPFAVTPLPIVGNFFNLSGQLTDKMKEWRKKCGDIYSLDIGGELHILVNSFNDIREIWVKHADLIVNTHDNFGDEILHEHDKGIFTARDGNWKEQRSTSLSILRSFGMGKNIMADKIQEEVSVTLEKLVALKGKAEDPRVLMSISVSNIICSVAVGKRFEHEDPYFVQLIHQVNDMLKYFFVVAMLTPFKQLSYLPGDLFHVKKWTKATLGINEMFSKAFINKIKKNVKYNEEPDSFVAAYLQEMKKMKDKGISSNLSEENLIALIRSLFFAGTETTSTTILWCLLYMLHNPDVQEKVYREIEANVGTERVPTMADKPKLTYLNAVIMETQRMASLVPVGIVREVSAPIEVNGFTFPKGSVLWPVLDSVHCDKKIWGDPENFRPERFIDKNGALINREELIPFSIGRRICLGEALARMELFLFTSSILQRFRCEPADRSGELPTLKESFGSTVVPQPFKLRLIERKGLA</sequence>
<dbReference type="PROSITE" id="PS00086">
    <property type="entry name" value="CYTOCHROME_P450"/>
    <property type="match status" value="1"/>
</dbReference>
<accession>A0A0B7BHV5</accession>
<comment type="cofactor">
    <cofactor evidence="1 7">
        <name>heme</name>
        <dbReference type="ChEBI" id="CHEBI:30413"/>
    </cofactor>
</comment>
<evidence type="ECO:0000256" key="4">
    <source>
        <dbReference type="ARBA" id="ARBA00023002"/>
    </source>
</evidence>
<proteinExistence type="inferred from homology"/>
<keyword evidence="6 8" id="KW-0503">Monooxygenase</keyword>
<keyword evidence="4 8" id="KW-0560">Oxidoreductase</keyword>
<feature type="binding site" description="axial binding residue" evidence="7">
    <location>
        <position position="446"/>
    </location>
    <ligand>
        <name>heme</name>
        <dbReference type="ChEBI" id="CHEBI:30413"/>
    </ligand>
    <ligandPart>
        <name>Fe</name>
        <dbReference type="ChEBI" id="CHEBI:18248"/>
    </ligandPart>
</feature>
<evidence type="ECO:0000256" key="8">
    <source>
        <dbReference type="RuleBase" id="RU000461"/>
    </source>
</evidence>
<feature type="transmembrane region" description="Helical" evidence="9">
    <location>
        <begin position="6"/>
        <end position="24"/>
    </location>
</feature>
<dbReference type="PRINTS" id="PR00463">
    <property type="entry name" value="EP450I"/>
</dbReference>
<dbReference type="FunFam" id="1.10.630.10:FF:000036">
    <property type="entry name" value="CYtochrome P450 family"/>
    <property type="match status" value="1"/>
</dbReference>
<protein>
    <recommendedName>
        <fullName evidence="12">Cytochrome P450</fullName>
    </recommendedName>
</protein>
<dbReference type="GO" id="GO:0016712">
    <property type="term" value="F:oxidoreductase activity, acting on paired donors, with incorporation or reduction of molecular oxygen, reduced flavin or flavoprotein as one donor, and incorporation of one atom of oxygen"/>
    <property type="evidence" value="ECO:0007669"/>
    <property type="project" value="TreeGrafter"/>
</dbReference>
<evidence type="ECO:0000256" key="7">
    <source>
        <dbReference type="PIRSR" id="PIRSR602401-1"/>
    </source>
</evidence>
<dbReference type="EMBL" id="HACG01046056">
    <property type="protein sequence ID" value="CEK92921.1"/>
    <property type="molecule type" value="Transcribed_RNA"/>
</dbReference>
<dbReference type="Pfam" id="PF00067">
    <property type="entry name" value="p450"/>
    <property type="match status" value="1"/>
</dbReference>
<dbReference type="PANTHER" id="PTHR24300">
    <property type="entry name" value="CYTOCHROME P450 508A4-RELATED"/>
    <property type="match status" value="1"/>
</dbReference>
<dbReference type="GO" id="GO:0020037">
    <property type="term" value="F:heme binding"/>
    <property type="evidence" value="ECO:0007669"/>
    <property type="project" value="InterPro"/>
</dbReference>
<dbReference type="InterPro" id="IPR050182">
    <property type="entry name" value="Cytochrome_P450_fam2"/>
</dbReference>
<organism evidence="10">
    <name type="scientific">Arion vulgaris</name>
    <dbReference type="NCBI Taxonomy" id="1028688"/>
    <lineage>
        <taxon>Eukaryota</taxon>
        <taxon>Metazoa</taxon>
        <taxon>Spiralia</taxon>
        <taxon>Lophotrochozoa</taxon>
        <taxon>Mollusca</taxon>
        <taxon>Gastropoda</taxon>
        <taxon>Heterobranchia</taxon>
        <taxon>Euthyneura</taxon>
        <taxon>Panpulmonata</taxon>
        <taxon>Eupulmonata</taxon>
        <taxon>Stylommatophora</taxon>
        <taxon>Helicina</taxon>
        <taxon>Arionoidea</taxon>
        <taxon>Arionidae</taxon>
        <taxon>Arion</taxon>
    </lineage>
</organism>
<keyword evidence="9" id="KW-0472">Membrane</keyword>
<evidence type="ECO:0000256" key="1">
    <source>
        <dbReference type="ARBA" id="ARBA00001971"/>
    </source>
</evidence>